<proteinExistence type="predicted"/>
<reference evidence="1 2" key="1">
    <citation type="submission" date="2013-08" db="EMBL/GenBank/DDBJ databases">
        <title>draft genome of Halomonas huanghegensis, strain BJGMM-B45T.</title>
        <authorList>
            <person name="Miao C."/>
            <person name="Wan Y."/>
            <person name="Jin W."/>
        </authorList>
    </citation>
    <scope>NUCLEOTIDE SEQUENCE [LARGE SCALE GENOMIC DNA]</scope>
    <source>
        <strain evidence="1 2">BJGMM-B45</strain>
    </source>
</reference>
<dbReference type="AlphaFoldDB" id="W1N7K5"/>
<dbReference type="OrthoDB" id="9812210at2"/>
<organism evidence="1 2">
    <name type="scientific">Halomonas huangheensis</name>
    <dbReference type="NCBI Taxonomy" id="1178482"/>
    <lineage>
        <taxon>Bacteria</taxon>
        <taxon>Pseudomonadati</taxon>
        <taxon>Pseudomonadota</taxon>
        <taxon>Gammaproteobacteria</taxon>
        <taxon>Oceanospirillales</taxon>
        <taxon>Halomonadaceae</taxon>
        <taxon>Halomonas</taxon>
    </lineage>
</organism>
<dbReference type="Proteomes" id="UP000019113">
    <property type="component" value="Unassembled WGS sequence"/>
</dbReference>
<sequence length="406" mass="44111">MDTLIAAAAQSLEAGDPISALNRVALRDDAHGLALRGIAMAQLGDLARARELLHSAARAFGPDEVVACARCVVAEAEIALVSRDLDWSARALDDARQTLETHEDWNNATHARYLEARLLLLTGRLDDADSMLPRRDPAHLPPTSRATHELVVAGIAMRRRQAASARRAFARAMEAARQAGIPALLGEIENAARVLNAPVARMITEGSERPLLLDEVEALEASDTLIVDACRHVVRDTHCEVSLATRPVLFALARALSDAWPGDVRRDMLITRAFRTQYADDSHRVRLRVEIGRLRTELRGLAELQSTRQGFKLIPQQAASVATLLPPVEERHTGLLALLADGELWSSSALAMAQGVSQRTVQRALDTLQAADKVQAYGQGRARRWAIIPVPGFPTTLLLPAPYSGG</sequence>
<evidence type="ECO:0008006" key="3">
    <source>
        <dbReference type="Google" id="ProtNLM"/>
    </source>
</evidence>
<gene>
    <name evidence="1" type="ORF">BJB45_19985</name>
</gene>
<protein>
    <recommendedName>
        <fullName evidence="3">DNA-binding protein</fullName>
    </recommendedName>
</protein>
<dbReference type="InterPro" id="IPR036388">
    <property type="entry name" value="WH-like_DNA-bd_sf"/>
</dbReference>
<dbReference type="InterPro" id="IPR036390">
    <property type="entry name" value="WH_DNA-bd_sf"/>
</dbReference>
<comment type="caution">
    <text evidence="1">The sequence shown here is derived from an EMBL/GenBank/DDBJ whole genome shotgun (WGS) entry which is preliminary data.</text>
</comment>
<name>W1N7K5_9GAMM</name>
<dbReference type="STRING" id="1178482.AR456_20145"/>
<dbReference type="EMBL" id="AVBC01000035">
    <property type="protein sequence ID" value="ERL50880.1"/>
    <property type="molecule type" value="Genomic_DNA"/>
</dbReference>
<keyword evidence="2" id="KW-1185">Reference proteome</keyword>
<dbReference type="RefSeq" id="WP_021819404.1">
    <property type="nucleotide sequence ID" value="NZ_AVBC01000035.1"/>
</dbReference>
<dbReference type="SUPFAM" id="SSF46785">
    <property type="entry name" value="Winged helix' DNA-binding domain"/>
    <property type="match status" value="1"/>
</dbReference>
<evidence type="ECO:0000313" key="2">
    <source>
        <dbReference type="Proteomes" id="UP000019113"/>
    </source>
</evidence>
<accession>W1N7K5</accession>
<dbReference type="Gene3D" id="1.10.10.10">
    <property type="entry name" value="Winged helix-like DNA-binding domain superfamily/Winged helix DNA-binding domain"/>
    <property type="match status" value="1"/>
</dbReference>
<dbReference type="PATRIC" id="fig|1178482.3.peg.2449"/>
<dbReference type="KEGG" id="hhu:AR456_20145"/>
<evidence type="ECO:0000313" key="1">
    <source>
        <dbReference type="EMBL" id="ERL50880.1"/>
    </source>
</evidence>
<dbReference type="eggNOG" id="COG0745">
    <property type="taxonomic scope" value="Bacteria"/>
</dbReference>